<dbReference type="EMBL" id="JAQMWT010000041">
    <property type="protein sequence ID" value="KAJ8612762.1"/>
    <property type="molecule type" value="Genomic_DNA"/>
</dbReference>
<dbReference type="InterPro" id="IPR029052">
    <property type="entry name" value="Metallo-depent_PP-like"/>
</dbReference>
<evidence type="ECO:0000256" key="11">
    <source>
        <dbReference type="ARBA" id="ARBA00023211"/>
    </source>
</evidence>
<keyword evidence="16" id="KW-1185">Reference proteome</keyword>
<evidence type="ECO:0000256" key="8">
    <source>
        <dbReference type="ARBA" id="ARBA00022801"/>
    </source>
</evidence>
<dbReference type="CDD" id="cd00844">
    <property type="entry name" value="MPP_Dbr1_N"/>
    <property type="match status" value="1"/>
</dbReference>
<feature type="domain" description="Lariat debranching enzyme C-terminal" evidence="14">
    <location>
        <begin position="245"/>
        <end position="376"/>
    </location>
</feature>
<proteinExistence type="inferred from homology"/>
<dbReference type="InterPro" id="IPR007708">
    <property type="entry name" value="DBR1_C"/>
</dbReference>
<dbReference type="SMART" id="SM01124">
    <property type="entry name" value="DBR1"/>
    <property type="match status" value="1"/>
</dbReference>
<sequence>MSSSSSSLVNVVVEGCCHGSLDEIYETVREIERRRAVKADLLLLCGDFQGLRVERDLEALAVPSKYRKLGGFGRYYRGEAEALCLTILVGGNHEASNALGALYYGGWVARRIYYLGAAGVVSFRGLRIAGLSGIYNRHHYHLHHFETTAARGDDRNVRSAYHVREIDVFRLALLANRPDVFLSHDWPRGVERWGNLEKLLQEKPFFREDVQRGQLGSPANELLLRILKPRRWFSAHLHCKFAALVTHDAARDITTSFLALDKCLPRRDFLQLVTLEGQPVLGDEPDRLYYDAEWIAILRKTHGIDGALPPPATVPIPQTFPRVAPEDLAAVRALDLRIPTDFAPLPVVRVHPANPLSEGNPQTDRFLAHFGLPHVVTTPYAPPPPPVLRTVVDPNAIALDDEEEEEEEEEDFAPPGGEEAEEGRKKQKKR</sequence>
<comment type="cofactor">
    <cofactor evidence="3">
        <name>Fe(2+)</name>
        <dbReference type="ChEBI" id="CHEBI:29033"/>
    </cofactor>
</comment>
<accession>A0AAD7UMI2</accession>
<evidence type="ECO:0000256" key="2">
    <source>
        <dbReference type="ARBA" id="ARBA00001947"/>
    </source>
</evidence>
<dbReference type="Pfam" id="PF00149">
    <property type="entry name" value="Metallophos"/>
    <property type="match status" value="1"/>
</dbReference>
<keyword evidence="11" id="KW-0464">Manganese</keyword>
<gene>
    <name evidence="15" type="ORF">CTAYLR_010396</name>
</gene>
<name>A0AAD7UMI2_9STRA</name>
<organism evidence="15 16">
    <name type="scientific">Chrysophaeum taylorii</name>
    <dbReference type="NCBI Taxonomy" id="2483200"/>
    <lineage>
        <taxon>Eukaryota</taxon>
        <taxon>Sar</taxon>
        <taxon>Stramenopiles</taxon>
        <taxon>Ochrophyta</taxon>
        <taxon>Pelagophyceae</taxon>
        <taxon>Pelagomonadales</taxon>
        <taxon>Pelagomonadaceae</taxon>
        <taxon>Chrysophaeum</taxon>
    </lineage>
</organism>
<dbReference type="GO" id="GO:0046872">
    <property type="term" value="F:metal ion binding"/>
    <property type="evidence" value="ECO:0007669"/>
    <property type="project" value="UniProtKB-KW"/>
</dbReference>
<evidence type="ECO:0000256" key="9">
    <source>
        <dbReference type="ARBA" id="ARBA00022833"/>
    </source>
</evidence>
<keyword evidence="6" id="KW-0507">mRNA processing</keyword>
<evidence type="ECO:0000256" key="13">
    <source>
        <dbReference type="SAM" id="MobiDB-lite"/>
    </source>
</evidence>
<feature type="region of interest" description="Disordered" evidence="13">
    <location>
        <begin position="379"/>
        <end position="430"/>
    </location>
</feature>
<evidence type="ECO:0000256" key="4">
    <source>
        <dbReference type="ARBA" id="ARBA00004123"/>
    </source>
</evidence>
<reference evidence="15" key="1">
    <citation type="submission" date="2023-01" db="EMBL/GenBank/DDBJ databases">
        <title>Metagenome sequencing of chrysophaentin producing Chrysophaeum taylorii.</title>
        <authorList>
            <person name="Davison J."/>
            <person name="Bewley C."/>
        </authorList>
    </citation>
    <scope>NUCLEOTIDE SEQUENCE</scope>
    <source>
        <strain evidence="15">NIES-1699</strain>
    </source>
</reference>
<evidence type="ECO:0000259" key="14">
    <source>
        <dbReference type="SMART" id="SM01124"/>
    </source>
</evidence>
<evidence type="ECO:0000256" key="3">
    <source>
        <dbReference type="ARBA" id="ARBA00001954"/>
    </source>
</evidence>
<keyword evidence="9" id="KW-0862">Zinc</keyword>
<evidence type="ECO:0000313" key="16">
    <source>
        <dbReference type="Proteomes" id="UP001230188"/>
    </source>
</evidence>
<keyword evidence="7" id="KW-0479">Metal-binding</keyword>
<evidence type="ECO:0000256" key="1">
    <source>
        <dbReference type="ARBA" id="ARBA00001936"/>
    </source>
</evidence>
<evidence type="ECO:0000313" key="15">
    <source>
        <dbReference type="EMBL" id="KAJ8612762.1"/>
    </source>
</evidence>
<dbReference type="PANTHER" id="PTHR12849:SF0">
    <property type="entry name" value="LARIAT DEBRANCHING ENZYME"/>
    <property type="match status" value="1"/>
</dbReference>
<evidence type="ECO:0000256" key="12">
    <source>
        <dbReference type="ARBA" id="ARBA00023242"/>
    </source>
</evidence>
<keyword evidence="12" id="KW-0539">Nucleus</keyword>
<comment type="subcellular location">
    <subcellularLocation>
        <location evidence="4">Nucleus</location>
    </subcellularLocation>
</comment>
<evidence type="ECO:0000256" key="6">
    <source>
        <dbReference type="ARBA" id="ARBA00022664"/>
    </source>
</evidence>
<dbReference type="AlphaFoldDB" id="A0AAD7UMI2"/>
<comment type="similarity">
    <text evidence="5">Belongs to the lariat debranching enzyme family.</text>
</comment>
<protein>
    <recommendedName>
        <fullName evidence="14">Lariat debranching enzyme C-terminal domain-containing protein</fullName>
    </recommendedName>
</protein>
<dbReference type="Proteomes" id="UP001230188">
    <property type="component" value="Unassembled WGS sequence"/>
</dbReference>
<dbReference type="GO" id="GO:0008419">
    <property type="term" value="F:RNA lariat debranching enzyme activity"/>
    <property type="evidence" value="ECO:0007669"/>
    <property type="project" value="UniProtKB-ARBA"/>
</dbReference>
<feature type="compositionally biased region" description="Acidic residues" evidence="13">
    <location>
        <begin position="399"/>
        <end position="412"/>
    </location>
</feature>
<dbReference type="GO" id="GO:0005634">
    <property type="term" value="C:nucleus"/>
    <property type="evidence" value="ECO:0007669"/>
    <property type="project" value="UniProtKB-SubCell"/>
</dbReference>
<evidence type="ECO:0000256" key="7">
    <source>
        <dbReference type="ARBA" id="ARBA00022723"/>
    </source>
</evidence>
<evidence type="ECO:0000256" key="10">
    <source>
        <dbReference type="ARBA" id="ARBA00023004"/>
    </source>
</evidence>
<keyword evidence="10" id="KW-0408">Iron</keyword>
<dbReference type="InterPro" id="IPR041816">
    <property type="entry name" value="Dbr1_N"/>
</dbReference>
<dbReference type="SUPFAM" id="SSF56300">
    <property type="entry name" value="Metallo-dependent phosphatases"/>
    <property type="match status" value="1"/>
</dbReference>
<dbReference type="InterPro" id="IPR004843">
    <property type="entry name" value="Calcineurin-like_PHP"/>
</dbReference>
<comment type="caution">
    <text evidence="15">The sequence shown here is derived from an EMBL/GenBank/DDBJ whole genome shotgun (WGS) entry which is preliminary data.</text>
</comment>
<dbReference type="GO" id="GO:0000398">
    <property type="term" value="P:mRNA splicing, via spliceosome"/>
    <property type="evidence" value="ECO:0007669"/>
    <property type="project" value="TreeGrafter"/>
</dbReference>
<dbReference type="PANTHER" id="PTHR12849">
    <property type="entry name" value="RNA LARIAT DEBRANCHING ENZYME"/>
    <property type="match status" value="1"/>
</dbReference>
<dbReference type="Pfam" id="PF05011">
    <property type="entry name" value="DBR1"/>
    <property type="match status" value="1"/>
</dbReference>
<keyword evidence="8" id="KW-0378">Hydrolase</keyword>
<evidence type="ECO:0000256" key="5">
    <source>
        <dbReference type="ARBA" id="ARBA00006045"/>
    </source>
</evidence>
<comment type="cofactor">
    <cofactor evidence="1">
        <name>Mn(2+)</name>
        <dbReference type="ChEBI" id="CHEBI:29035"/>
    </cofactor>
</comment>
<comment type="cofactor">
    <cofactor evidence="2">
        <name>Zn(2+)</name>
        <dbReference type="ChEBI" id="CHEBI:29105"/>
    </cofactor>
</comment>